<sequence>MVAGMVPEDAVGPLFKVINERMQASADADLKEQGLTFAQSQVIVYLIEHAGRALQKEIETSLKVSHPTVSGLVSRLEKNGFVRTWVAEDDRRNKVVELTDKAHDAGDRMRATMRERDRELLAGLDEREQTELIRMLRRIYANVCKQ</sequence>
<dbReference type="InterPro" id="IPR039422">
    <property type="entry name" value="MarR/SlyA-like"/>
</dbReference>
<dbReference type="InterPro" id="IPR036388">
    <property type="entry name" value="WH-like_DNA-bd_sf"/>
</dbReference>
<evidence type="ECO:0000313" key="6">
    <source>
        <dbReference type="Proteomes" id="UP000002979"/>
    </source>
</evidence>
<organism evidence="5 6">
    <name type="scientific">Collinsella aerofaciens (strain ATCC 25986 / DSM 3979 / JCM 10188 / KCTC 3647 / NCTC 11838 / VPI 1003)</name>
    <dbReference type="NCBI Taxonomy" id="411903"/>
    <lineage>
        <taxon>Bacteria</taxon>
        <taxon>Bacillati</taxon>
        <taxon>Actinomycetota</taxon>
        <taxon>Coriobacteriia</taxon>
        <taxon>Coriobacteriales</taxon>
        <taxon>Coriobacteriaceae</taxon>
        <taxon>Collinsella</taxon>
    </lineage>
</organism>
<evidence type="ECO:0000256" key="2">
    <source>
        <dbReference type="ARBA" id="ARBA00023125"/>
    </source>
</evidence>
<gene>
    <name evidence="5" type="ORF">COLAER_01755</name>
</gene>
<dbReference type="InterPro" id="IPR000835">
    <property type="entry name" value="HTH_MarR-typ"/>
</dbReference>
<dbReference type="InterPro" id="IPR023187">
    <property type="entry name" value="Tscrpt_reg_MarR-type_CS"/>
</dbReference>
<dbReference type="Pfam" id="PF12802">
    <property type="entry name" value="MarR_2"/>
    <property type="match status" value="1"/>
</dbReference>
<reference evidence="5 6" key="1">
    <citation type="submission" date="2007-01" db="EMBL/GenBank/DDBJ databases">
        <title>Draft genome sequence of Collinsella aerofaciens (ATCC 25986).</title>
        <authorList>
            <person name="Sudarsanam P."/>
            <person name="Ley R."/>
            <person name="Guruge J."/>
            <person name="Turnbaugh P.J."/>
            <person name="Mahowald M."/>
            <person name="Liep D."/>
            <person name="Gordon J."/>
        </authorList>
    </citation>
    <scope>NUCLEOTIDE SEQUENCE [LARGE SCALE GENOMIC DNA]</scope>
    <source>
        <strain evidence="6">ATCC 25986 / DSM 3979 / JCM 10188 / KCTC 3647 / NCTC 11838 / VPI 1003</strain>
    </source>
</reference>
<reference evidence="5 6" key="2">
    <citation type="submission" date="2007-04" db="EMBL/GenBank/DDBJ databases">
        <authorList>
            <person name="Fulton L."/>
            <person name="Clifton S."/>
            <person name="Fulton B."/>
            <person name="Xu J."/>
            <person name="Minx P."/>
            <person name="Mardis E.R."/>
            <person name="Wilson R.K."/>
        </authorList>
    </citation>
    <scope>NUCLEOTIDE SEQUENCE [LARGE SCALE GENOMIC DNA]</scope>
    <source>
        <strain evidence="6">ATCC 25986 / DSM 3979 / JCM 10188 / KCTC 3647 / NCTC 11838 / VPI 1003</strain>
    </source>
</reference>
<evidence type="ECO:0000313" key="5">
    <source>
        <dbReference type="EMBL" id="EBA39141.1"/>
    </source>
</evidence>
<dbReference type="InterPro" id="IPR036390">
    <property type="entry name" value="WH_DNA-bd_sf"/>
</dbReference>
<accession>A4EBD7</accession>
<dbReference type="PROSITE" id="PS50995">
    <property type="entry name" value="HTH_MARR_2"/>
    <property type="match status" value="1"/>
</dbReference>
<evidence type="ECO:0000256" key="1">
    <source>
        <dbReference type="ARBA" id="ARBA00023015"/>
    </source>
</evidence>
<feature type="domain" description="HTH marR-type" evidence="4">
    <location>
        <begin position="1"/>
        <end position="141"/>
    </location>
</feature>
<dbReference type="PROSITE" id="PS01117">
    <property type="entry name" value="HTH_MARR_1"/>
    <property type="match status" value="1"/>
</dbReference>
<protein>
    <submittedName>
        <fullName evidence="5">Transcriptional regulator, MarR family</fullName>
    </submittedName>
</protein>
<dbReference type="GO" id="GO:0003700">
    <property type="term" value="F:DNA-binding transcription factor activity"/>
    <property type="evidence" value="ECO:0007669"/>
    <property type="project" value="InterPro"/>
</dbReference>
<dbReference type="PANTHER" id="PTHR33164">
    <property type="entry name" value="TRANSCRIPTIONAL REGULATOR, MARR FAMILY"/>
    <property type="match status" value="1"/>
</dbReference>
<evidence type="ECO:0000259" key="4">
    <source>
        <dbReference type="PROSITE" id="PS50995"/>
    </source>
</evidence>
<dbReference type="PANTHER" id="PTHR33164:SF43">
    <property type="entry name" value="HTH-TYPE TRANSCRIPTIONAL REPRESSOR YETL"/>
    <property type="match status" value="1"/>
</dbReference>
<proteinExistence type="predicted"/>
<keyword evidence="1" id="KW-0805">Transcription regulation</keyword>
<keyword evidence="2" id="KW-0238">DNA-binding</keyword>
<dbReference type="AlphaFoldDB" id="A4EBD7"/>
<dbReference type="Gene3D" id="1.10.10.10">
    <property type="entry name" value="Winged helix-like DNA-binding domain superfamily/Winged helix DNA-binding domain"/>
    <property type="match status" value="1"/>
</dbReference>
<keyword evidence="3" id="KW-0804">Transcription</keyword>
<name>A4EBD7_COLAA</name>
<dbReference type="SMART" id="SM00347">
    <property type="entry name" value="HTH_MARR"/>
    <property type="match status" value="1"/>
</dbReference>
<dbReference type="GO" id="GO:0003677">
    <property type="term" value="F:DNA binding"/>
    <property type="evidence" value="ECO:0007669"/>
    <property type="project" value="UniProtKB-KW"/>
</dbReference>
<dbReference type="Proteomes" id="UP000002979">
    <property type="component" value="Unassembled WGS sequence"/>
</dbReference>
<comment type="caution">
    <text evidence="5">The sequence shown here is derived from an EMBL/GenBank/DDBJ whole genome shotgun (WGS) entry which is preliminary data.</text>
</comment>
<dbReference type="GO" id="GO:0006950">
    <property type="term" value="P:response to stress"/>
    <property type="evidence" value="ECO:0007669"/>
    <property type="project" value="TreeGrafter"/>
</dbReference>
<dbReference type="EMBL" id="AAVN02000007">
    <property type="protein sequence ID" value="EBA39141.1"/>
    <property type="molecule type" value="Genomic_DNA"/>
</dbReference>
<dbReference type="PRINTS" id="PR00598">
    <property type="entry name" value="HTHMARR"/>
</dbReference>
<evidence type="ECO:0000256" key="3">
    <source>
        <dbReference type="ARBA" id="ARBA00023163"/>
    </source>
</evidence>
<dbReference type="SUPFAM" id="SSF46785">
    <property type="entry name" value="Winged helix' DNA-binding domain"/>
    <property type="match status" value="1"/>
</dbReference>